<reference evidence="3" key="2">
    <citation type="journal article" date="2021" name="PeerJ">
        <title>Extensive microbial diversity within the chicken gut microbiome revealed by metagenomics and culture.</title>
        <authorList>
            <person name="Gilroy R."/>
            <person name="Ravi A."/>
            <person name="Getino M."/>
            <person name="Pursley I."/>
            <person name="Horton D.L."/>
            <person name="Alikhan N.F."/>
            <person name="Baker D."/>
            <person name="Gharbi K."/>
            <person name="Hall N."/>
            <person name="Watson M."/>
            <person name="Adriaenssens E.M."/>
            <person name="Foster-Nyarko E."/>
            <person name="Jarju S."/>
            <person name="Secka A."/>
            <person name="Antonio M."/>
            <person name="Oren A."/>
            <person name="Chaudhuri R.R."/>
            <person name="La Ragione R."/>
            <person name="Hildebrand F."/>
            <person name="Pallen M.J."/>
        </authorList>
    </citation>
    <scope>NUCLEOTIDE SEQUENCE</scope>
    <source>
        <strain evidence="3">CHK195-15760</strain>
    </source>
</reference>
<feature type="region of interest" description="Disordered" evidence="2">
    <location>
        <begin position="176"/>
        <end position="206"/>
    </location>
</feature>
<dbReference type="PANTHER" id="PTHR31088:SF6">
    <property type="entry name" value="PHAGE SHOCK PROTEIN A"/>
    <property type="match status" value="1"/>
</dbReference>
<evidence type="ECO:0000256" key="2">
    <source>
        <dbReference type="SAM" id="MobiDB-lite"/>
    </source>
</evidence>
<sequence>MAIFERISDLVRANINDLIDKAENPEKMVKQIIIDMEDQLRKSIQGLGTAMGSLNQVKKQLTNAQEQSNNWQTRAKTCLEQGNEELAKQALENKVKQDKMVVQYQEMCHSMETQVNDIKAQVDMLKQKLEEARSKQAMLVARSQMADAKSQMAKTLGNMDSKSAFAKMDKMEQKIEAKEAEASAMSEVSGVEESERDPFTKMETENSINAELEKLKQEMNNN</sequence>
<dbReference type="InterPro" id="IPR007157">
    <property type="entry name" value="PspA_VIPP1"/>
</dbReference>
<gene>
    <name evidence="3" type="ORF">IAB70_05695</name>
</gene>
<organism evidence="3 4">
    <name type="scientific">Candidatus Merdicola faecigallinarum</name>
    <dbReference type="NCBI Taxonomy" id="2840862"/>
    <lineage>
        <taxon>Bacteria</taxon>
        <taxon>Bacillati</taxon>
        <taxon>Bacillota</taxon>
        <taxon>Clostridia</taxon>
        <taxon>Candidatus Merdicola</taxon>
    </lineage>
</organism>
<comment type="caution">
    <text evidence="3">The sequence shown here is derived from an EMBL/GenBank/DDBJ whole genome shotgun (WGS) entry which is preliminary data.</text>
</comment>
<evidence type="ECO:0000313" key="3">
    <source>
        <dbReference type="EMBL" id="HIU52089.1"/>
    </source>
</evidence>
<accession>A0A9D1M1X7</accession>
<reference evidence="3" key="1">
    <citation type="submission" date="2020-10" db="EMBL/GenBank/DDBJ databases">
        <authorList>
            <person name="Gilroy R."/>
        </authorList>
    </citation>
    <scope>NUCLEOTIDE SEQUENCE</scope>
    <source>
        <strain evidence="3">CHK195-15760</strain>
    </source>
</reference>
<evidence type="ECO:0000256" key="1">
    <source>
        <dbReference type="ARBA" id="ARBA00043985"/>
    </source>
</evidence>
<dbReference type="EMBL" id="DVNH01000043">
    <property type="protein sequence ID" value="HIU52089.1"/>
    <property type="molecule type" value="Genomic_DNA"/>
</dbReference>
<dbReference type="Pfam" id="PF04012">
    <property type="entry name" value="PspA_IM30"/>
    <property type="match status" value="1"/>
</dbReference>
<protein>
    <submittedName>
        <fullName evidence="3">PspA/IM30 family protein</fullName>
    </submittedName>
</protein>
<comment type="similarity">
    <text evidence="1">Belongs to the PspA/Vipp/IM30 family.</text>
</comment>
<proteinExistence type="inferred from homology"/>
<dbReference type="AlphaFoldDB" id="A0A9D1M1X7"/>
<dbReference type="PANTHER" id="PTHR31088">
    <property type="entry name" value="MEMBRANE-ASSOCIATED PROTEIN VIPP1, CHLOROPLASTIC"/>
    <property type="match status" value="1"/>
</dbReference>
<dbReference type="Proteomes" id="UP000824093">
    <property type="component" value="Unassembled WGS sequence"/>
</dbReference>
<name>A0A9D1M1X7_9FIRM</name>
<evidence type="ECO:0000313" key="4">
    <source>
        <dbReference type="Proteomes" id="UP000824093"/>
    </source>
</evidence>